<comment type="pathway">
    <text evidence="1 9">Glycan biosynthesis; trehalose biosynthesis.</text>
</comment>
<evidence type="ECO:0000256" key="4">
    <source>
        <dbReference type="ARBA" id="ARBA00012538"/>
    </source>
</evidence>
<comment type="function">
    <text evidence="9">Probably involved in the osmoprotection via the biosynthesis of trehalose. Catalyzes the transfer of glucose from UDP-alpha-D-glucose (UDP-Glc) to D-glucose 6-phosphate (Glc-6-P) to form trehalose-6-phosphate. Acts with retention of the anomeric configuration of the UDP-sugar donor.</text>
</comment>
<dbReference type="SUPFAM" id="SSF53756">
    <property type="entry name" value="UDP-Glycosyltransferase/glycogen phosphorylase"/>
    <property type="match status" value="1"/>
</dbReference>
<comment type="similarity">
    <text evidence="2 9">Belongs to the glycosyltransferase 20 family.</text>
</comment>
<evidence type="ECO:0000256" key="5">
    <source>
        <dbReference type="ARBA" id="ARBA00018539"/>
    </source>
</evidence>
<dbReference type="PANTHER" id="PTHR10788:SF106">
    <property type="entry name" value="BCDNA.GH08860"/>
    <property type="match status" value="1"/>
</dbReference>
<dbReference type="InterPro" id="IPR001830">
    <property type="entry name" value="Glyco_trans_20"/>
</dbReference>
<dbReference type="EMBL" id="CP000441">
    <property type="protein sequence ID" value="ABI89427.1"/>
    <property type="molecule type" value="Genomic_DNA"/>
</dbReference>
<comment type="subunit">
    <text evidence="3 9">Homotetramer.</text>
</comment>
<comment type="catalytic activity">
    <reaction evidence="8 9">
        <text>D-glucose 6-phosphate + UDP-alpha-D-glucose = alpha,alpha-trehalose 6-phosphate + UDP + H(+)</text>
        <dbReference type="Rhea" id="RHEA:18889"/>
        <dbReference type="ChEBI" id="CHEBI:15378"/>
        <dbReference type="ChEBI" id="CHEBI:58223"/>
        <dbReference type="ChEBI" id="CHEBI:58429"/>
        <dbReference type="ChEBI" id="CHEBI:58885"/>
        <dbReference type="ChEBI" id="CHEBI:61548"/>
        <dbReference type="EC" id="2.4.1.15"/>
    </reaction>
</comment>
<dbReference type="Gene3D" id="3.40.50.2000">
    <property type="entry name" value="Glycogen Phosphorylase B"/>
    <property type="match status" value="2"/>
</dbReference>
<evidence type="ECO:0000256" key="9">
    <source>
        <dbReference type="RuleBase" id="RU362045"/>
    </source>
</evidence>
<evidence type="ECO:0000256" key="1">
    <source>
        <dbReference type="ARBA" id="ARBA00005199"/>
    </source>
</evidence>
<evidence type="ECO:0000256" key="6">
    <source>
        <dbReference type="ARBA" id="ARBA00022676"/>
    </source>
</evidence>
<dbReference type="GO" id="GO:0003825">
    <property type="term" value="F:alpha,alpha-trehalose-phosphate synthase (UDP-forming) activity"/>
    <property type="evidence" value="ECO:0007669"/>
    <property type="project" value="UniProtKB-UniRule"/>
</dbReference>
<protein>
    <recommendedName>
        <fullName evidence="5 9">Trehalose-6-phosphate synthase</fullName>
        <ecNumber evidence="4 9">2.4.1.15</ecNumber>
    </recommendedName>
    <alternativeName>
        <fullName evidence="9">Osmoregulatory trehalose synthesis protein A</fullName>
    </alternativeName>
    <alternativeName>
        <fullName evidence="9">UDP-glucose-glucosephosphate glucosyltransferase</fullName>
    </alternativeName>
</protein>
<dbReference type="EC" id="2.4.1.15" evidence="4 9"/>
<proteinExistence type="inferred from homology"/>
<dbReference type="GO" id="GO:0005992">
    <property type="term" value="P:trehalose biosynthetic process"/>
    <property type="evidence" value="ECO:0007669"/>
    <property type="project" value="UniProtKB-UniRule"/>
</dbReference>
<gene>
    <name evidence="10" type="ordered locus">Bamb_3873</name>
</gene>
<dbReference type="eggNOG" id="COG0380">
    <property type="taxonomic scope" value="Bacteria"/>
</dbReference>
<dbReference type="InterPro" id="IPR012766">
    <property type="entry name" value="Trehalose_OtsA"/>
</dbReference>
<accession>Q0B8U6</accession>
<dbReference type="AlphaFoldDB" id="Q0B8U6"/>
<dbReference type="NCBIfam" id="TIGR02400">
    <property type="entry name" value="trehalose_OtsA"/>
    <property type="match status" value="1"/>
</dbReference>
<evidence type="ECO:0000313" key="10">
    <source>
        <dbReference type="EMBL" id="ABI89427.1"/>
    </source>
</evidence>
<evidence type="ECO:0000256" key="2">
    <source>
        <dbReference type="ARBA" id="ARBA00008799"/>
    </source>
</evidence>
<dbReference type="UniPathway" id="UPA00299"/>
<dbReference type="Pfam" id="PF00982">
    <property type="entry name" value="Glyco_transf_20"/>
    <property type="match status" value="1"/>
</dbReference>
<dbReference type="Proteomes" id="UP000000662">
    <property type="component" value="Chromosome 2"/>
</dbReference>
<keyword evidence="11" id="KW-1185">Reference proteome</keyword>
<dbReference type="KEGG" id="bam:Bamb_3873"/>
<dbReference type="CDD" id="cd03788">
    <property type="entry name" value="GT20_TPS"/>
    <property type="match status" value="1"/>
</dbReference>
<evidence type="ECO:0000256" key="3">
    <source>
        <dbReference type="ARBA" id="ARBA00011881"/>
    </source>
</evidence>
<evidence type="ECO:0000256" key="7">
    <source>
        <dbReference type="ARBA" id="ARBA00022679"/>
    </source>
</evidence>
<dbReference type="PANTHER" id="PTHR10788">
    <property type="entry name" value="TREHALOSE-6-PHOSPHATE SYNTHASE"/>
    <property type="match status" value="1"/>
</dbReference>
<reference evidence="10" key="1">
    <citation type="submission" date="2006-08" db="EMBL/GenBank/DDBJ databases">
        <title>Complete sequence of Chromosome 2 of Burkholderia cepacia AMMD.</title>
        <authorList>
            <consortium name="US DOE Joint Genome Institute"/>
            <person name="Copeland A."/>
            <person name="Lucas S."/>
            <person name="Lapidus A."/>
            <person name="Barry K."/>
            <person name="Detter J.C."/>
            <person name="Glavina del Rio T."/>
            <person name="Hammon N."/>
            <person name="Israni S."/>
            <person name="Pitluck S."/>
            <person name="Bruce D."/>
            <person name="Chain P."/>
            <person name="Malfatti S."/>
            <person name="Shin M."/>
            <person name="Vergez L."/>
            <person name="Schmutz J."/>
            <person name="Larimer F."/>
            <person name="Land M."/>
            <person name="Hauser L."/>
            <person name="Kyrpides N."/>
            <person name="Kim E."/>
            <person name="Parke J."/>
            <person name="Coenye T."/>
            <person name="Konstantinidis K."/>
            <person name="Ramette A."/>
            <person name="Tiedje J."/>
            <person name="Richardson P."/>
        </authorList>
    </citation>
    <scope>NUCLEOTIDE SEQUENCE</scope>
    <source>
        <strain evidence="10">AMMD</strain>
    </source>
</reference>
<keyword evidence="6 9" id="KW-0328">Glycosyltransferase</keyword>
<keyword evidence="7 9" id="KW-0808">Transferase</keyword>
<evidence type="ECO:0000313" key="11">
    <source>
        <dbReference type="Proteomes" id="UP000000662"/>
    </source>
</evidence>
<name>Q0B8U6_BURCM</name>
<sequence>MAASASRPGRTNLPKLFAGELVSRLVVVSNRIADPRKAAAGGLAVAVKDSLQESGGVWFGWSGRLRGEDERTAQGDDVQIQNVGGIQLATIDLDPQDYDAYYLGYSNNVLWPVFHYRLDLAQFDRRFADGYRRVNQLFARKLSTLLRPDDTIWVHDYQLIPLAAELRAMGCRNPIGFFLHIPMPPPPIMAAIPEHEWLMRSLFAYDLVGFQTESDLLHFEHYVEAEAGAARLPDGRLHAFGRTLSAGAFPIGINVDEFAALAENRDGIDMFERMRDEYSRRQLLVGVDRLDYTKGLPQRVHAFRQLLEQYPENRDRATLIQIAAPSREDLGAYDDLRREMDSLCGAINGDYGELEWMPMRYIHRTVARKRLPGLYRASRVALVTPLRDGMNLVAKEFLAAQDEADPGVLVLSRFAGAAEQLKPALLVNPYDTQGTAQAIQRALTMPIEERRQRHDALMAIVRKTDVHWWRTRFLDALTEAAEVAAATAS</sequence>
<evidence type="ECO:0000256" key="8">
    <source>
        <dbReference type="ARBA" id="ARBA00048039"/>
    </source>
</evidence>
<organism evidence="10 11">
    <name type="scientific">Burkholderia ambifaria (strain ATCC BAA-244 / DSM 16087 / CCUG 44356 / LMG 19182 / AMMD)</name>
    <name type="common">Burkholderia cepacia (strain AMMD)</name>
    <dbReference type="NCBI Taxonomy" id="339670"/>
    <lineage>
        <taxon>Bacteria</taxon>
        <taxon>Pseudomonadati</taxon>
        <taxon>Pseudomonadota</taxon>
        <taxon>Betaproteobacteria</taxon>
        <taxon>Burkholderiales</taxon>
        <taxon>Burkholderiaceae</taxon>
        <taxon>Burkholderia</taxon>
        <taxon>Burkholderia cepacia complex</taxon>
    </lineage>
</organism>